<dbReference type="GO" id="GO:0005856">
    <property type="term" value="C:cytoskeleton"/>
    <property type="evidence" value="ECO:0007669"/>
    <property type="project" value="UniProtKB-SubCell"/>
</dbReference>
<sequence length="580" mass="67483">MTILKEKLSDFKEKFEEAQKLIEETKTETLEPYKNHYRAREILCELEKNLLNVSDSFKDDEDDRLTINAILGYVMKDIGKISMFVDETSLAQKYFQRTIELLEVDKNSLKIIVCFVDVLNQLGILWSKLDDVEKSKSYLLKSEETANQFKEMSKIQPLTIFDVFGTSDEIEKGKGQVSLEKTCTLTYFYLAQVFGQLGDLDTSAKYCHLTLNRQLELKDYDPVEWALNSATLSQYYFGKNMLKQSRHLLAASSYMLANFSVDLEACELLEDQRAAATENLKHRTADVDLCFAKYCMYIIKTSIERLLQEDESGTDTDAAQFKINTSCERFPLELSVYEQQVTDQFVLTYEDAKHVFLEAQSYLNKAKEYYNLDSEASQYARIIQDYASLFKHLAFFEDDTANQAKLHKRRADQLEAVQKELNPTFYLNICRELMFELGLTYSDMLDIKCEKLKFEEVQPQTLSKINKLCHKAIEKFQEFIDSYKDKKTNEIPETLDIDDYQAIGCAHFNLGRLFYKIITPDKKMQLDNTQKSLLNYKTFLNYCDKHKEVGERMKGEKGVTQSMAELLPHKIKKLMDEISQ</sequence>
<evidence type="ECO:0000256" key="4">
    <source>
        <dbReference type="ARBA" id="ARBA00022490"/>
    </source>
</evidence>
<dbReference type="GO" id="GO:1990535">
    <property type="term" value="P:neuron projection maintenance"/>
    <property type="evidence" value="ECO:0007669"/>
    <property type="project" value="TreeGrafter"/>
</dbReference>
<dbReference type="InterPro" id="IPR011990">
    <property type="entry name" value="TPR-like_helical_dom_sf"/>
</dbReference>
<name>A0A9N9WNA3_9DIPT</name>
<reference evidence="7" key="1">
    <citation type="submission" date="2022-01" db="EMBL/GenBank/DDBJ databases">
        <authorList>
            <person name="King R."/>
        </authorList>
    </citation>
    <scope>NUCLEOTIDE SEQUENCE</scope>
</reference>
<dbReference type="EMBL" id="OU895877">
    <property type="protein sequence ID" value="CAG9799897.1"/>
    <property type="molecule type" value="Genomic_DNA"/>
</dbReference>
<feature type="coiled-coil region" evidence="6">
    <location>
        <begin position="1"/>
        <end position="28"/>
    </location>
</feature>
<keyword evidence="5" id="KW-0206">Cytoskeleton</keyword>
<evidence type="ECO:0000256" key="1">
    <source>
        <dbReference type="ARBA" id="ARBA00004245"/>
    </source>
</evidence>
<keyword evidence="6" id="KW-0175">Coiled coil</keyword>
<dbReference type="AlphaFoldDB" id="A0A9N9WNA3"/>
<dbReference type="GO" id="GO:0021952">
    <property type="term" value="P:central nervous system projection neuron axonogenesis"/>
    <property type="evidence" value="ECO:0007669"/>
    <property type="project" value="TreeGrafter"/>
</dbReference>
<protein>
    <recommendedName>
        <fullName evidence="3">KIF-binding protein</fullName>
    </recommendedName>
</protein>
<dbReference type="PANTHER" id="PTHR46321:SF1">
    <property type="entry name" value="KIF-BINDING PROTEIN"/>
    <property type="match status" value="1"/>
</dbReference>
<dbReference type="SUPFAM" id="SSF48452">
    <property type="entry name" value="TPR-like"/>
    <property type="match status" value="1"/>
</dbReference>
<comment type="subcellular location">
    <subcellularLocation>
        <location evidence="1">Cytoplasm</location>
        <location evidence="1">Cytoskeleton</location>
    </subcellularLocation>
</comment>
<evidence type="ECO:0000256" key="2">
    <source>
        <dbReference type="ARBA" id="ARBA00010305"/>
    </source>
</evidence>
<proteinExistence type="inferred from homology"/>
<dbReference type="OrthoDB" id="409897at2759"/>
<keyword evidence="8" id="KW-1185">Reference proteome</keyword>
<dbReference type="Proteomes" id="UP001153620">
    <property type="component" value="Chromosome 1"/>
</dbReference>
<evidence type="ECO:0000313" key="7">
    <source>
        <dbReference type="EMBL" id="CAG9799897.1"/>
    </source>
</evidence>
<dbReference type="Pfam" id="PF12309">
    <property type="entry name" value="KBP_C"/>
    <property type="match status" value="1"/>
</dbReference>
<evidence type="ECO:0000256" key="5">
    <source>
        <dbReference type="ARBA" id="ARBA00023212"/>
    </source>
</evidence>
<dbReference type="PANTHER" id="PTHR46321">
    <property type="entry name" value="KIF1-BINDING PROTEIN"/>
    <property type="match status" value="1"/>
</dbReference>
<accession>A0A9N9WNA3</accession>
<gene>
    <name evidence="7" type="ORF">CHIRRI_LOCUS2855</name>
</gene>
<keyword evidence="4" id="KW-0963">Cytoplasm</keyword>
<reference evidence="7" key="2">
    <citation type="submission" date="2022-10" db="EMBL/GenBank/DDBJ databases">
        <authorList>
            <consortium name="ENA_rothamsted_submissions"/>
            <consortium name="culmorum"/>
            <person name="King R."/>
        </authorList>
    </citation>
    <scope>NUCLEOTIDE SEQUENCE</scope>
</reference>
<dbReference type="GO" id="GO:0000226">
    <property type="term" value="P:microtubule cytoskeleton organization"/>
    <property type="evidence" value="ECO:0007669"/>
    <property type="project" value="TreeGrafter"/>
</dbReference>
<organism evidence="7 8">
    <name type="scientific">Chironomus riparius</name>
    <dbReference type="NCBI Taxonomy" id="315576"/>
    <lineage>
        <taxon>Eukaryota</taxon>
        <taxon>Metazoa</taxon>
        <taxon>Ecdysozoa</taxon>
        <taxon>Arthropoda</taxon>
        <taxon>Hexapoda</taxon>
        <taxon>Insecta</taxon>
        <taxon>Pterygota</taxon>
        <taxon>Neoptera</taxon>
        <taxon>Endopterygota</taxon>
        <taxon>Diptera</taxon>
        <taxon>Nematocera</taxon>
        <taxon>Chironomoidea</taxon>
        <taxon>Chironomidae</taxon>
        <taxon>Chironominae</taxon>
        <taxon>Chironomus</taxon>
    </lineage>
</organism>
<evidence type="ECO:0000313" key="8">
    <source>
        <dbReference type="Proteomes" id="UP001153620"/>
    </source>
</evidence>
<comment type="similarity">
    <text evidence="2">Belongs to the KIF-binding protein family.</text>
</comment>
<evidence type="ECO:0000256" key="6">
    <source>
        <dbReference type="SAM" id="Coils"/>
    </source>
</evidence>
<evidence type="ECO:0000256" key="3">
    <source>
        <dbReference type="ARBA" id="ARBA00016840"/>
    </source>
</evidence>
<dbReference type="InterPro" id="IPR022083">
    <property type="entry name" value="KBP"/>
</dbReference>